<sequence>MSLLNLPPELIYAILDNIREDRKLLCAVAHTCHALHDHVSPLLYSSVRIRDYVHLLSFAKTMLNNPNLARLVNSFIGPLLPSRFAFQPVQGWLQNIVNLKSLHVMIANHASESPFPQVSFRLTSFEVSCYYGLAPIESFLESQQDLVFFSPNAFRYLERRPLSPQACQKLKVLRGNIYAARAILPGRRVARFEWIYPQDEPVQVVAGLLSDISEQLNNLRSLSYRAAGASTGIHSLYALPSYLQNLRFLEIQTMHPDDWSSISTLPNLRVLLVLEPSYVLMSVLDKPQRVIDLFSKCESLQRVDVGGRYYRNTLTCSRWLRGVEKPIVVSLHVAEHGRMEFLDDLE</sequence>
<name>A0A067SX30_GALM3</name>
<dbReference type="Proteomes" id="UP000027222">
    <property type="component" value="Unassembled WGS sequence"/>
</dbReference>
<evidence type="ECO:0000313" key="2">
    <source>
        <dbReference type="Proteomes" id="UP000027222"/>
    </source>
</evidence>
<gene>
    <name evidence="1" type="ORF">GALMADRAFT_140987</name>
</gene>
<reference evidence="2" key="1">
    <citation type="journal article" date="2014" name="Proc. Natl. Acad. Sci. U.S.A.">
        <title>Extensive sampling of basidiomycete genomes demonstrates inadequacy of the white-rot/brown-rot paradigm for wood decay fungi.</title>
        <authorList>
            <person name="Riley R."/>
            <person name="Salamov A.A."/>
            <person name="Brown D.W."/>
            <person name="Nagy L.G."/>
            <person name="Floudas D."/>
            <person name="Held B.W."/>
            <person name="Levasseur A."/>
            <person name="Lombard V."/>
            <person name="Morin E."/>
            <person name="Otillar R."/>
            <person name="Lindquist E.A."/>
            <person name="Sun H."/>
            <person name="LaButti K.M."/>
            <person name="Schmutz J."/>
            <person name="Jabbour D."/>
            <person name="Luo H."/>
            <person name="Baker S.E."/>
            <person name="Pisabarro A.G."/>
            <person name="Walton J.D."/>
            <person name="Blanchette R.A."/>
            <person name="Henrissat B."/>
            <person name="Martin F."/>
            <person name="Cullen D."/>
            <person name="Hibbett D.S."/>
            <person name="Grigoriev I.V."/>
        </authorList>
    </citation>
    <scope>NUCLEOTIDE SEQUENCE [LARGE SCALE GENOMIC DNA]</scope>
    <source>
        <strain evidence="2">CBS 339.88</strain>
    </source>
</reference>
<evidence type="ECO:0000313" key="1">
    <source>
        <dbReference type="EMBL" id="KDR74622.1"/>
    </source>
</evidence>
<proteinExistence type="predicted"/>
<dbReference type="Gene3D" id="3.80.10.10">
    <property type="entry name" value="Ribonuclease Inhibitor"/>
    <property type="match status" value="1"/>
</dbReference>
<dbReference type="OrthoDB" id="3049290at2759"/>
<protein>
    <recommendedName>
        <fullName evidence="3">F-box domain-containing protein</fullName>
    </recommendedName>
</protein>
<dbReference type="InterPro" id="IPR032675">
    <property type="entry name" value="LRR_dom_sf"/>
</dbReference>
<dbReference type="AlphaFoldDB" id="A0A067SX30"/>
<organism evidence="1 2">
    <name type="scientific">Galerina marginata (strain CBS 339.88)</name>
    <dbReference type="NCBI Taxonomy" id="685588"/>
    <lineage>
        <taxon>Eukaryota</taxon>
        <taxon>Fungi</taxon>
        <taxon>Dikarya</taxon>
        <taxon>Basidiomycota</taxon>
        <taxon>Agaricomycotina</taxon>
        <taxon>Agaricomycetes</taxon>
        <taxon>Agaricomycetidae</taxon>
        <taxon>Agaricales</taxon>
        <taxon>Agaricineae</taxon>
        <taxon>Strophariaceae</taxon>
        <taxon>Galerina</taxon>
    </lineage>
</organism>
<dbReference type="HOGENOM" id="CLU_064117_0_0_1"/>
<dbReference type="EMBL" id="KL142382">
    <property type="protein sequence ID" value="KDR74622.1"/>
    <property type="molecule type" value="Genomic_DNA"/>
</dbReference>
<evidence type="ECO:0008006" key="3">
    <source>
        <dbReference type="Google" id="ProtNLM"/>
    </source>
</evidence>
<keyword evidence="2" id="KW-1185">Reference proteome</keyword>
<accession>A0A067SX30</accession>